<reference evidence="2 3" key="1">
    <citation type="submission" date="2016-07" db="EMBL/GenBank/DDBJ databases">
        <title>Pervasive Adenine N6-methylation of Active Genes in Fungi.</title>
        <authorList>
            <consortium name="DOE Joint Genome Institute"/>
            <person name="Mondo S.J."/>
            <person name="Dannebaum R.O."/>
            <person name="Kuo R.C."/>
            <person name="Labutti K."/>
            <person name="Haridas S."/>
            <person name="Kuo A."/>
            <person name="Salamov A."/>
            <person name="Ahrendt S.R."/>
            <person name="Lipzen A."/>
            <person name="Sullivan W."/>
            <person name="Andreopoulos W.B."/>
            <person name="Clum A."/>
            <person name="Lindquist E."/>
            <person name="Daum C."/>
            <person name="Ramamoorthy G.K."/>
            <person name="Gryganskyi A."/>
            <person name="Culley D."/>
            <person name="Magnuson J.K."/>
            <person name="James T.Y."/>
            <person name="O'Malley M.A."/>
            <person name="Stajich J.E."/>
            <person name="Spatafora J.W."/>
            <person name="Visel A."/>
            <person name="Grigoriev I.V."/>
        </authorList>
    </citation>
    <scope>NUCLEOTIDE SEQUENCE [LARGE SCALE GENOMIC DNA]</scope>
    <source>
        <strain evidence="2 3">PL171</strain>
    </source>
</reference>
<dbReference type="EMBL" id="MCFL01000066">
    <property type="protein sequence ID" value="ORZ31109.1"/>
    <property type="molecule type" value="Genomic_DNA"/>
</dbReference>
<feature type="transmembrane region" description="Helical" evidence="1">
    <location>
        <begin position="28"/>
        <end position="47"/>
    </location>
</feature>
<evidence type="ECO:0000313" key="2">
    <source>
        <dbReference type="EMBL" id="ORZ31109.1"/>
    </source>
</evidence>
<proteinExistence type="predicted"/>
<comment type="caution">
    <text evidence="2">The sequence shown here is derived from an EMBL/GenBank/DDBJ whole genome shotgun (WGS) entry which is preliminary data.</text>
</comment>
<accession>A0A1Y2H969</accession>
<protein>
    <submittedName>
        <fullName evidence="2">Uncharacterized protein</fullName>
    </submittedName>
</protein>
<gene>
    <name evidence="2" type="ORF">BCR44DRAFT_1442997</name>
</gene>
<evidence type="ECO:0000313" key="3">
    <source>
        <dbReference type="Proteomes" id="UP000193411"/>
    </source>
</evidence>
<evidence type="ECO:0000256" key="1">
    <source>
        <dbReference type="SAM" id="Phobius"/>
    </source>
</evidence>
<keyword evidence="1" id="KW-1133">Transmembrane helix</keyword>
<organism evidence="2 3">
    <name type="scientific">Catenaria anguillulae PL171</name>
    <dbReference type="NCBI Taxonomy" id="765915"/>
    <lineage>
        <taxon>Eukaryota</taxon>
        <taxon>Fungi</taxon>
        <taxon>Fungi incertae sedis</taxon>
        <taxon>Blastocladiomycota</taxon>
        <taxon>Blastocladiomycetes</taxon>
        <taxon>Blastocladiales</taxon>
        <taxon>Catenariaceae</taxon>
        <taxon>Catenaria</taxon>
    </lineage>
</organism>
<sequence>MFYEFPNSEDEARFRASYHEKLRKRIKAVLAVNTMTAAVSFSGLSLLRTVTENLAIQRFIPSTGRFTSWLILDGSDVIVHFILLLGCLTVNSKYFRVSSSKIEAACVIYVLLMFAAAMSTSVIQRRLSVNDRASLHFSNHRLLFSFFSMATLRLRPRVHVSIVGLALLGLSSASWALVPKDRMVDMIGIQLPAMLAALGSTTLCFMFESASRRYSWLKHCAKAGTFGGKRTVTAQRSPLL</sequence>
<feature type="transmembrane region" description="Helical" evidence="1">
    <location>
        <begin position="159"/>
        <end position="177"/>
    </location>
</feature>
<dbReference type="AlphaFoldDB" id="A0A1Y2H969"/>
<name>A0A1Y2H969_9FUNG</name>
<feature type="non-terminal residue" evidence="2">
    <location>
        <position position="240"/>
    </location>
</feature>
<dbReference type="Proteomes" id="UP000193411">
    <property type="component" value="Unassembled WGS sequence"/>
</dbReference>
<dbReference type="OrthoDB" id="5639449at2759"/>
<feature type="transmembrane region" description="Helical" evidence="1">
    <location>
        <begin position="102"/>
        <end position="123"/>
    </location>
</feature>
<keyword evidence="3" id="KW-1185">Reference proteome</keyword>
<feature type="transmembrane region" description="Helical" evidence="1">
    <location>
        <begin position="189"/>
        <end position="207"/>
    </location>
</feature>
<feature type="transmembrane region" description="Helical" evidence="1">
    <location>
        <begin position="67"/>
        <end position="90"/>
    </location>
</feature>
<keyword evidence="1" id="KW-0812">Transmembrane</keyword>
<keyword evidence="1" id="KW-0472">Membrane</keyword>